<reference evidence="4" key="4">
    <citation type="journal article" date="2008" name="Nucleic Acids Res.">
        <title>The rice annotation project database (RAP-DB): 2008 update.</title>
        <authorList>
            <consortium name="The rice annotation project (RAP)"/>
        </authorList>
    </citation>
    <scope>GENOME REANNOTATION</scope>
    <source>
        <strain evidence="4">cv. Nipponbare</strain>
    </source>
</reference>
<accession>Q6Z0C8</accession>
<reference evidence="2" key="1">
    <citation type="submission" date="2002-01" db="EMBL/GenBank/DDBJ databases">
        <title>Oryza sativa nipponbare(GA3) genomic DNA, chromosome 8, BAC clone:OJ1465_C11.</title>
        <authorList>
            <person name="Sasaki T."/>
            <person name="Matsumoto T."/>
            <person name="Yamamoto K."/>
        </authorList>
    </citation>
    <scope>NUCLEOTIDE SEQUENCE</scope>
</reference>
<protein>
    <submittedName>
        <fullName evidence="3">Uncharacterized protein</fullName>
    </submittedName>
</protein>
<feature type="coiled-coil region" evidence="1">
    <location>
        <begin position="53"/>
        <end position="87"/>
    </location>
</feature>
<sequence>MERLDWYRFCLRKAEEDLRHKDDERRVVADALKKAKAQSKSLIGENKSLHANLKGVNKKSVDQELRLAAAEEKIRSLEARLASSEAAAEVLAPVTESTKQACYTLWLVLSDLGARAEGALGDGGTAFGFSEWTQEAAGCWYFITTLLEI</sequence>
<keyword evidence="1" id="KW-0175">Coiled coil</keyword>
<evidence type="ECO:0000256" key="1">
    <source>
        <dbReference type="SAM" id="Coils"/>
    </source>
</evidence>
<dbReference type="Proteomes" id="UP000000763">
    <property type="component" value="Chromosome 8"/>
</dbReference>
<reference evidence="3" key="2">
    <citation type="submission" date="2002-07" db="EMBL/GenBank/DDBJ databases">
        <title>Oryza sativa nipponbare(GA3) genomic DNA, chromosome 8, BAC clone:OSJNBa0086M15.</title>
        <authorList>
            <person name="Sasaki T."/>
            <person name="Matsumoto T."/>
            <person name="Katayose Y."/>
        </authorList>
    </citation>
    <scope>NUCLEOTIDE SEQUENCE</scope>
</reference>
<name>Q6Z0C8_ORYSJ</name>
<evidence type="ECO:0000313" key="4">
    <source>
        <dbReference type="Proteomes" id="UP000000763"/>
    </source>
</evidence>
<dbReference type="EMBL" id="AP004649">
    <property type="protein sequence ID" value="BAD09775.1"/>
    <property type="molecule type" value="Genomic_DNA"/>
</dbReference>
<evidence type="ECO:0000313" key="3">
    <source>
        <dbReference type="EMBL" id="BAD11627.1"/>
    </source>
</evidence>
<proteinExistence type="predicted"/>
<dbReference type="AlphaFoldDB" id="Q6Z0C8"/>
<organism evidence="3 4">
    <name type="scientific">Oryza sativa subsp. japonica</name>
    <name type="common">Rice</name>
    <dbReference type="NCBI Taxonomy" id="39947"/>
    <lineage>
        <taxon>Eukaryota</taxon>
        <taxon>Viridiplantae</taxon>
        <taxon>Streptophyta</taxon>
        <taxon>Embryophyta</taxon>
        <taxon>Tracheophyta</taxon>
        <taxon>Spermatophyta</taxon>
        <taxon>Magnoliopsida</taxon>
        <taxon>Liliopsida</taxon>
        <taxon>Poales</taxon>
        <taxon>Poaceae</taxon>
        <taxon>BOP clade</taxon>
        <taxon>Oryzoideae</taxon>
        <taxon>Oryzeae</taxon>
        <taxon>Oryzinae</taxon>
        <taxon>Oryza</taxon>
        <taxon>Oryza sativa</taxon>
    </lineage>
</organism>
<gene>
    <name evidence="2" type="ORF">OJ1465_C11.23</name>
    <name evidence="3" type="ORF">OSJNBa0086M15.2</name>
</gene>
<reference evidence="4" key="3">
    <citation type="journal article" date="2005" name="Nature">
        <title>The map-based sequence of the rice genome.</title>
        <authorList>
            <consortium name="International rice genome sequencing project (IRGSP)"/>
            <person name="Matsumoto T."/>
            <person name="Wu J."/>
            <person name="Kanamori H."/>
            <person name="Katayose Y."/>
            <person name="Fujisawa M."/>
            <person name="Namiki N."/>
            <person name="Mizuno H."/>
            <person name="Yamamoto K."/>
            <person name="Antonio B.A."/>
            <person name="Baba T."/>
            <person name="Sakata K."/>
            <person name="Nagamura Y."/>
            <person name="Aoki H."/>
            <person name="Arikawa K."/>
            <person name="Arita K."/>
            <person name="Bito T."/>
            <person name="Chiden Y."/>
            <person name="Fujitsuka N."/>
            <person name="Fukunaka R."/>
            <person name="Hamada M."/>
            <person name="Harada C."/>
            <person name="Hayashi A."/>
            <person name="Hijishita S."/>
            <person name="Honda M."/>
            <person name="Hosokawa S."/>
            <person name="Ichikawa Y."/>
            <person name="Idonuma A."/>
            <person name="Iijima M."/>
            <person name="Ikeda M."/>
            <person name="Ikeno M."/>
            <person name="Ito K."/>
            <person name="Ito S."/>
            <person name="Ito T."/>
            <person name="Ito Y."/>
            <person name="Ito Y."/>
            <person name="Iwabuchi A."/>
            <person name="Kamiya K."/>
            <person name="Karasawa W."/>
            <person name="Kurita K."/>
            <person name="Katagiri S."/>
            <person name="Kikuta A."/>
            <person name="Kobayashi H."/>
            <person name="Kobayashi N."/>
            <person name="Machita K."/>
            <person name="Maehara T."/>
            <person name="Masukawa M."/>
            <person name="Mizubayashi T."/>
            <person name="Mukai Y."/>
            <person name="Nagasaki H."/>
            <person name="Nagata Y."/>
            <person name="Naito S."/>
            <person name="Nakashima M."/>
            <person name="Nakama Y."/>
            <person name="Nakamichi Y."/>
            <person name="Nakamura M."/>
            <person name="Meguro A."/>
            <person name="Negishi M."/>
            <person name="Ohta I."/>
            <person name="Ohta T."/>
            <person name="Okamoto M."/>
            <person name="Ono N."/>
            <person name="Saji S."/>
            <person name="Sakaguchi M."/>
            <person name="Sakai K."/>
            <person name="Shibata M."/>
            <person name="Shimokawa T."/>
            <person name="Song J."/>
            <person name="Takazaki Y."/>
            <person name="Terasawa K."/>
            <person name="Tsugane M."/>
            <person name="Tsuji K."/>
            <person name="Ueda S."/>
            <person name="Waki K."/>
            <person name="Yamagata H."/>
            <person name="Yamamoto M."/>
            <person name="Yamamoto S."/>
            <person name="Yamane H."/>
            <person name="Yoshiki S."/>
            <person name="Yoshihara R."/>
            <person name="Yukawa K."/>
            <person name="Zhong H."/>
            <person name="Yano M."/>
            <person name="Yuan Q."/>
            <person name="Ouyang S."/>
            <person name="Liu J."/>
            <person name="Jones K.M."/>
            <person name="Gansberger K."/>
            <person name="Moffat K."/>
            <person name="Hill J."/>
            <person name="Bera J."/>
            <person name="Fadrosh D."/>
            <person name="Jin S."/>
            <person name="Johri S."/>
            <person name="Kim M."/>
            <person name="Overton L."/>
            <person name="Reardon M."/>
            <person name="Tsitrin T."/>
            <person name="Vuong H."/>
            <person name="Weaver B."/>
            <person name="Ciecko A."/>
            <person name="Tallon L."/>
            <person name="Jackson J."/>
            <person name="Pai G."/>
            <person name="Aken S.V."/>
            <person name="Utterback T."/>
            <person name="Reidmuller S."/>
            <person name="Feldblyum T."/>
            <person name="Hsiao J."/>
            <person name="Zismann V."/>
            <person name="Iobst S."/>
            <person name="de Vazeille A.R."/>
            <person name="Buell C.R."/>
            <person name="Ying K."/>
            <person name="Li Y."/>
            <person name="Lu T."/>
            <person name="Huang Y."/>
            <person name="Zhao Q."/>
            <person name="Feng Q."/>
            <person name="Zhang L."/>
            <person name="Zhu J."/>
            <person name="Weng Q."/>
            <person name="Mu J."/>
            <person name="Lu Y."/>
            <person name="Fan D."/>
            <person name="Liu Y."/>
            <person name="Guan J."/>
            <person name="Zhang Y."/>
            <person name="Yu S."/>
            <person name="Liu X."/>
            <person name="Zhang Y."/>
            <person name="Hong G."/>
            <person name="Han B."/>
            <person name="Choisne N."/>
            <person name="Demange N."/>
            <person name="Orjeda G."/>
            <person name="Samain S."/>
            <person name="Cattolico L."/>
            <person name="Pelletier E."/>
            <person name="Couloux A."/>
            <person name="Segurens B."/>
            <person name="Wincker P."/>
            <person name="D'Hont A."/>
            <person name="Scarpelli C."/>
            <person name="Weissenbach J."/>
            <person name="Salanoubat M."/>
            <person name="Quetier F."/>
            <person name="Yu Y."/>
            <person name="Kim H.R."/>
            <person name="Rambo T."/>
            <person name="Currie J."/>
            <person name="Collura K."/>
            <person name="Luo M."/>
            <person name="Yang T."/>
            <person name="Ammiraju J.S.S."/>
            <person name="Engler F."/>
            <person name="Soderlund C."/>
            <person name="Wing R.A."/>
            <person name="Palmer L.E."/>
            <person name="de la Bastide M."/>
            <person name="Spiegel L."/>
            <person name="Nascimento L."/>
            <person name="Zutavern T."/>
            <person name="O'Shaughnessy A."/>
            <person name="Dike S."/>
            <person name="Dedhia N."/>
            <person name="Preston R."/>
            <person name="Balija V."/>
            <person name="McCombie W.R."/>
            <person name="Chow T."/>
            <person name="Chen H."/>
            <person name="Chung M."/>
            <person name="Chen C."/>
            <person name="Shaw J."/>
            <person name="Wu H."/>
            <person name="Hsiao K."/>
            <person name="Chao Y."/>
            <person name="Chu M."/>
            <person name="Cheng C."/>
            <person name="Hour A."/>
            <person name="Lee P."/>
            <person name="Lin S."/>
            <person name="Lin Y."/>
            <person name="Liou J."/>
            <person name="Liu S."/>
            <person name="Hsing Y."/>
            <person name="Raghuvanshi S."/>
            <person name="Mohanty A."/>
            <person name="Bharti A.K."/>
            <person name="Gaur A."/>
            <person name="Gupta V."/>
            <person name="Kumar D."/>
            <person name="Ravi V."/>
            <person name="Vij S."/>
            <person name="Kapur A."/>
            <person name="Khurana P."/>
            <person name="Khurana P."/>
            <person name="Khurana J.P."/>
            <person name="Tyagi A.K."/>
            <person name="Gaikwad K."/>
            <person name="Singh A."/>
            <person name="Dalal V."/>
            <person name="Srivastava S."/>
            <person name="Dixit A."/>
            <person name="Pal A.K."/>
            <person name="Ghazi I.A."/>
            <person name="Yadav M."/>
            <person name="Pandit A."/>
            <person name="Bhargava A."/>
            <person name="Sureshbabu K."/>
            <person name="Batra K."/>
            <person name="Sharma T.R."/>
            <person name="Mohapatra T."/>
            <person name="Singh N.K."/>
            <person name="Messing J."/>
            <person name="Nelson A.B."/>
            <person name="Fuks G."/>
            <person name="Kavchok S."/>
            <person name="Keizer G."/>
            <person name="Linton E."/>
            <person name="Llaca V."/>
            <person name="Song R."/>
            <person name="Tanyolac B."/>
            <person name="Young S."/>
            <person name="Ho-Il K."/>
            <person name="Hahn J.H."/>
            <person name="Sangsakoo G."/>
            <person name="Vanavichit A."/>
            <person name="de Mattos Luiz.A.T."/>
            <person name="Zimmer P.D."/>
            <person name="Malone G."/>
            <person name="Dellagostin O."/>
            <person name="de Oliveira A.C."/>
            <person name="Bevan M."/>
            <person name="Bancroft I."/>
            <person name="Minx P."/>
            <person name="Cordum H."/>
            <person name="Wilson R."/>
            <person name="Cheng Z."/>
            <person name="Jin W."/>
            <person name="Jiang J."/>
            <person name="Leong S.A."/>
            <person name="Iwama H."/>
            <person name="Gojobori T."/>
            <person name="Itoh T."/>
            <person name="Niimura Y."/>
            <person name="Fujii Y."/>
            <person name="Habara T."/>
            <person name="Sakai H."/>
            <person name="Sato Y."/>
            <person name="Wilson G."/>
            <person name="Kumar K."/>
            <person name="McCouch S."/>
            <person name="Juretic N."/>
            <person name="Hoen D."/>
            <person name="Wright S."/>
            <person name="Bruskiewich R."/>
            <person name="Bureau T."/>
            <person name="Miyao A."/>
            <person name="Hirochika H."/>
            <person name="Nishikawa T."/>
            <person name="Kadowaki K."/>
            <person name="Sugiura M."/>
            <person name="Burr B."/>
            <person name="Sasaki T."/>
        </authorList>
    </citation>
    <scope>NUCLEOTIDE SEQUENCE [LARGE SCALE GENOMIC DNA]</scope>
    <source>
        <strain evidence="4">cv. Nipponbare</strain>
    </source>
</reference>
<dbReference type="EMBL" id="AP005494">
    <property type="protein sequence ID" value="BAD11627.1"/>
    <property type="molecule type" value="Genomic_DNA"/>
</dbReference>
<evidence type="ECO:0000313" key="2">
    <source>
        <dbReference type="EMBL" id="BAD09775.1"/>
    </source>
</evidence>